<dbReference type="Gene3D" id="2.40.420.20">
    <property type="match status" value="1"/>
</dbReference>
<sequence>MRSLIPRSRSALALGCALAVSMLLTACNEPKAPAPAPPPGPTVQGQQLRFPAGHPQLALLATHPAQPAQEIPIDLPSRLVWNEERTQRLYPALAGRVTAIQADVGQAVDVGSPLARMASPELGQAQADTARALIDARQALQTLQRQRELFNAGIIARKDLEQSEADAARAQAEATRAQARTALYGGGHQVNQQLTLSSGIKGVVVERNINPGQEVRPDAAGAGAPPLFVISDPRSLWVQIDAREVDIGLLSPGAKFELEVPAYPGVVFTGQVLAASDAIDPGTRTIKVRGLVNNTDRRLKAEMLATARIRQSFKNSVRVPATAITLRGNRHAVFVQTQPGVFEPREITLSFQGPKEVVISQGLQPGEQVVTDNALLLARQFHVAQEEALGRAGDPAGNTSRPSAPQKADTP</sequence>
<gene>
    <name evidence="8" type="ORF">PSQ40_13300</name>
</gene>
<feature type="domain" description="CzcB-like C-terminal circularly permuted SH3-like" evidence="7">
    <location>
        <begin position="317"/>
        <end position="376"/>
    </location>
</feature>
<dbReference type="PANTHER" id="PTHR30097">
    <property type="entry name" value="CATION EFFLUX SYSTEM PROTEIN CUSB"/>
    <property type="match status" value="1"/>
</dbReference>
<protein>
    <submittedName>
        <fullName evidence="8">Efflux RND transporter periplasmic adaptor subunit</fullName>
    </submittedName>
</protein>
<feature type="signal peptide" evidence="4">
    <location>
        <begin position="1"/>
        <end position="26"/>
    </location>
</feature>
<dbReference type="Gene3D" id="2.40.30.170">
    <property type="match status" value="1"/>
</dbReference>
<evidence type="ECO:0000259" key="7">
    <source>
        <dbReference type="Pfam" id="PF25975"/>
    </source>
</evidence>
<dbReference type="EMBL" id="JAQSIP010000005">
    <property type="protein sequence ID" value="MDD0839555.1"/>
    <property type="molecule type" value="Genomic_DNA"/>
</dbReference>
<feature type="domain" description="CzcB-like barrel-sandwich hybrid" evidence="6">
    <location>
        <begin position="85"/>
        <end position="219"/>
    </location>
</feature>
<dbReference type="InterPro" id="IPR051909">
    <property type="entry name" value="MFP_Cation_Efflux"/>
</dbReference>
<dbReference type="Pfam" id="PF25973">
    <property type="entry name" value="BSH_CzcB"/>
    <property type="match status" value="1"/>
</dbReference>
<dbReference type="InterPro" id="IPR006143">
    <property type="entry name" value="RND_pump_MFP"/>
</dbReference>
<dbReference type="SUPFAM" id="SSF111369">
    <property type="entry name" value="HlyD-like secretion proteins"/>
    <property type="match status" value="1"/>
</dbReference>
<dbReference type="PROSITE" id="PS51257">
    <property type="entry name" value="PROKAR_LIPOPROTEIN"/>
    <property type="match status" value="1"/>
</dbReference>
<comment type="similarity">
    <text evidence="1">Belongs to the membrane fusion protein (MFP) (TC 8.A.1) family.</text>
</comment>
<feature type="region of interest" description="Disordered" evidence="3">
    <location>
        <begin position="388"/>
        <end position="411"/>
    </location>
</feature>
<evidence type="ECO:0000259" key="5">
    <source>
        <dbReference type="Pfam" id="PF25954"/>
    </source>
</evidence>
<dbReference type="PANTHER" id="PTHR30097:SF16">
    <property type="entry name" value="CATION EFFLUX SYSTEM (CZCB-LIKE)"/>
    <property type="match status" value="1"/>
</dbReference>
<keyword evidence="2" id="KW-0813">Transport</keyword>
<dbReference type="RefSeq" id="WP_273952015.1">
    <property type="nucleotide sequence ID" value="NZ_JAQSIP010000005.1"/>
</dbReference>
<evidence type="ECO:0000259" key="6">
    <source>
        <dbReference type="Pfam" id="PF25973"/>
    </source>
</evidence>
<evidence type="ECO:0000256" key="4">
    <source>
        <dbReference type="SAM" id="SignalP"/>
    </source>
</evidence>
<dbReference type="NCBIfam" id="TIGR01730">
    <property type="entry name" value="RND_mfp"/>
    <property type="match status" value="1"/>
</dbReference>
<dbReference type="Pfam" id="PF25954">
    <property type="entry name" value="Beta-barrel_RND_2"/>
    <property type="match status" value="1"/>
</dbReference>
<dbReference type="InterPro" id="IPR058792">
    <property type="entry name" value="Beta-barrel_RND_2"/>
</dbReference>
<feature type="chain" id="PRO_5046350936" evidence="4">
    <location>
        <begin position="27"/>
        <end position="411"/>
    </location>
</feature>
<evidence type="ECO:0000256" key="3">
    <source>
        <dbReference type="SAM" id="MobiDB-lite"/>
    </source>
</evidence>
<evidence type="ECO:0000256" key="2">
    <source>
        <dbReference type="ARBA" id="ARBA00022448"/>
    </source>
</evidence>
<name>A0ABT5N099_9BURK</name>
<dbReference type="Pfam" id="PF25975">
    <property type="entry name" value="CzcB_C"/>
    <property type="match status" value="1"/>
</dbReference>
<dbReference type="InterPro" id="IPR058647">
    <property type="entry name" value="BSH_CzcB-like"/>
</dbReference>
<dbReference type="Proteomes" id="UP001528673">
    <property type="component" value="Unassembled WGS sequence"/>
</dbReference>
<reference evidence="8 9" key="1">
    <citation type="submission" date="2023-02" db="EMBL/GenBank/DDBJ databases">
        <title>Bacterial whole genomic sequence of Curvibacter sp. HBC61.</title>
        <authorList>
            <person name="Le V."/>
            <person name="Ko S.-R."/>
            <person name="Ahn C.-Y."/>
            <person name="Oh H.-M."/>
        </authorList>
    </citation>
    <scope>NUCLEOTIDE SEQUENCE [LARGE SCALE GENOMIC DNA]</scope>
    <source>
        <strain evidence="8 9">HBC61</strain>
    </source>
</reference>
<comment type="caution">
    <text evidence="8">The sequence shown here is derived from an EMBL/GenBank/DDBJ whole genome shotgun (WGS) entry which is preliminary data.</text>
</comment>
<evidence type="ECO:0000313" key="8">
    <source>
        <dbReference type="EMBL" id="MDD0839555.1"/>
    </source>
</evidence>
<proteinExistence type="inferred from homology"/>
<dbReference type="Gene3D" id="1.10.287.470">
    <property type="entry name" value="Helix hairpin bin"/>
    <property type="match status" value="1"/>
</dbReference>
<feature type="domain" description="CusB-like beta-barrel" evidence="5">
    <location>
        <begin position="236"/>
        <end position="311"/>
    </location>
</feature>
<organism evidence="8 9">
    <name type="scientific">Curvibacter cyanobacteriorum</name>
    <dbReference type="NCBI Taxonomy" id="3026422"/>
    <lineage>
        <taxon>Bacteria</taxon>
        <taxon>Pseudomonadati</taxon>
        <taxon>Pseudomonadota</taxon>
        <taxon>Betaproteobacteria</taxon>
        <taxon>Burkholderiales</taxon>
        <taxon>Comamonadaceae</taxon>
        <taxon>Curvibacter</taxon>
    </lineage>
</organism>
<accession>A0ABT5N099</accession>
<keyword evidence="9" id="KW-1185">Reference proteome</keyword>
<dbReference type="InterPro" id="IPR058649">
    <property type="entry name" value="CzcB_C"/>
</dbReference>
<evidence type="ECO:0000313" key="9">
    <source>
        <dbReference type="Proteomes" id="UP001528673"/>
    </source>
</evidence>
<keyword evidence="4" id="KW-0732">Signal</keyword>
<evidence type="ECO:0000256" key="1">
    <source>
        <dbReference type="ARBA" id="ARBA00009477"/>
    </source>
</evidence>